<sequence>MNTKEKAKVLSCFGVANYFLVLVDKEAWDSITQLKLQKLIYFAQGIHLALFDKVLFEEEIKAWKNGPVVPALLSIFGSFRDNVIPLPGEIDFAIYNLATKKLLHKVYSFYGEHSAAYLRHLTHTHSIWYAAIEKADNTITKEKIQEFFKANIINDIKDYILSTTKEDIAQIENAEDGWWMNYDSGIPAEDITEYLLKVKKKKEGNKNCKSLGLMKP</sequence>
<dbReference type="EMBL" id="LAOQ01000004">
    <property type="protein sequence ID" value="KJW04310.1"/>
    <property type="molecule type" value="Genomic_DNA"/>
</dbReference>
<evidence type="ECO:0000259" key="1">
    <source>
        <dbReference type="Pfam" id="PF13274"/>
    </source>
</evidence>
<name>A0A0F3RCZ2_9RICK</name>
<feature type="domain" description="Antitoxin SocA-like Panacea" evidence="1">
    <location>
        <begin position="36"/>
        <end position="128"/>
    </location>
</feature>
<evidence type="ECO:0000313" key="2">
    <source>
        <dbReference type="EMBL" id="KJW04310.1"/>
    </source>
</evidence>
<protein>
    <recommendedName>
        <fullName evidence="1">Antitoxin SocA-like Panacea domain-containing protein</fullName>
    </recommendedName>
</protein>
<dbReference type="PATRIC" id="fig|1268837.3.peg.1323"/>
<dbReference type="AlphaFoldDB" id="A0A0F3RCZ2"/>
<dbReference type="InterPro" id="IPR025272">
    <property type="entry name" value="SocA_Panacea"/>
</dbReference>
<evidence type="ECO:0000313" key="3">
    <source>
        <dbReference type="Proteomes" id="UP000033736"/>
    </source>
</evidence>
<reference evidence="2 3" key="1">
    <citation type="submission" date="2015-01" db="EMBL/GenBank/DDBJ databases">
        <title>Genome Sequencing of Rickettsiales /home/snadendla/prok_pipe/test/illegal_ec_num.txt.</title>
        <authorList>
            <person name="Daugherty S.C."/>
            <person name="Su Q."/>
            <person name="Abolude K."/>
            <person name="Beier-Sexton M."/>
            <person name="Carlyon J.A."/>
            <person name="Carter R."/>
            <person name="Day N.P."/>
            <person name="Dumler S.J."/>
            <person name="Dyachenko V."/>
            <person name="Godinez A."/>
            <person name="Kurtti T.J."/>
            <person name="Lichay M."/>
            <person name="Mullins K.E."/>
            <person name="Ott S."/>
            <person name="Pappas-Brown V."/>
            <person name="Paris D.H."/>
            <person name="Patel P."/>
            <person name="Richards A.L."/>
            <person name="Sadzewicz L."/>
            <person name="Sears K."/>
            <person name="Seidman D."/>
            <person name="Sengamalay N."/>
            <person name="Stenos J."/>
            <person name="Tallon L.J."/>
            <person name="Vincent G."/>
            <person name="Fraser C.M."/>
            <person name="Munderloh U."/>
            <person name="Dunning-Hotopp J.C."/>
        </authorList>
    </citation>
    <scope>NUCLEOTIDE SEQUENCE [LARGE SCALE GENOMIC DNA]</scope>
    <source>
        <strain evidence="2 3">T170-B</strain>
    </source>
</reference>
<gene>
    <name evidence="2" type="ORF">RAT170B_1118</name>
</gene>
<dbReference type="Proteomes" id="UP000033736">
    <property type="component" value="Unassembled WGS sequence"/>
</dbReference>
<dbReference type="RefSeq" id="WP_045805848.1">
    <property type="nucleotide sequence ID" value="NZ_LAOQ01000004.1"/>
</dbReference>
<dbReference type="Pfam" id="PF13274">
    <property type="entry name" value="SocA_Panacea"/>
    <property type="match status" value="1"/>
</dbReference>
<keyword evidence="3" id="KW-1185">Reference proteome</keyword>
<accession>A0A0F3RCZ2</accession>
<proteinExistence type="predicted"/>
<comment type="caution">
    <text evidence="2">The sequence shown here is derived from an EMBL/GenBank/DDBJ whole genome shotgun (WGS) entry which is preliminary data.</text>
</comment>
<organism evidence="2 3">
    <name type="scientific">Rickettsia argasii T170-B</name>
    <dbReference type="NCBI Taxonomy" id="1268837"/>
    <lineage>
        <taxon>Bacteria</taxon>
        <taxon>Pseudomonadati</taxon>
        <taxon>Pseudomonadota</taxon>
        <taxon>Alphaproteobacteria</taxon>
        <taxon>Rickettsiales</taxon>
        <taxon>Rickettsiaceae</taxon>
        <taxon>Rickettsieae</taxon>
        <taxon>Rickettsia</taxon>
        <taxon>spotted fever group</taxon>
    </lineage>
</organism>